<protein>
    <recommendedName>
        <fullName evidence="15">Sodium/solute symporter</fullName>
    </recommendedName>
</protein>
<dbReference type="AlphaFoldDB" id="A0A0T6BHG4"/>
<dbReference type="Gene3D" id="1.20.1730.10">
    <property type="entry name" value="Sodium/glucose cotransporter"/>
    <property type="match status" value="1"/>
</dbReference>
<keyword evidence="4" id="KW-1003">Cell membrane</keyword>
<evidence type="ECO:0000256" key="7">
    <source>
        <dbReference type="ARBA" id="ARBA00023053"/>
    </source>
</evidence>
<evidence type="ECO:0000256" key="12">
    <source>
        <dbReference type="SAM" id="Phobius"/>
    </source>
</evidence>
<feature type="transmembrane region" description="Helical" evidence="12">
    <location>
        <begin position="328"/>
        <end position="347"/>
    </location>
</feature>
<dbReference type="PROSITE" id="PS50283">
    <property type="entry name" value="NA_SOLUT_SYMP_3"/>
    <property type="match status" value="1"/>
</dbReference>
<dbReference type="InterPro" id="IPR001734">
    <property type="entry name" value="Na/solute_symporter"/>
</dbReference>
<evidence type="ECO:0000313" key="14">
    <source>
        <dbReference type="Proteomes" id="UP000051574"/>
    </source>
</evidence>
<feature type="transmembrane region" description="Helical" evidence="12">
    <location>
        <begin position="90"/>
        <end position="115"/>
    </location>
</feature>
<accession>A0A0T6BHG4</accession>
<evidence type="ECO:0000256" key="1">
    <source>
        <dbReference type="ARBA" id="ARBA00004651"/>
    </source>
</evidence>
<evidence type="ECO:0000256" key="4">
    <source>
        <dbReference type="ARBA" id="ARBA00022475"/>
    </source>
</evidence>
<dbReference type="InterPro" id="IPR051163">
    <property type="entry name" value="Sodium:Solute_Symporter_SSF"/>
</dbReference>
<dbReference type="OrthoDB" id="6132759at2759"/>
<keyword evidence="5 12" id="KW-0812">Transmembrane</keyword>
<dbReference type="GO" id="GO:0015293">
    <property type="term" value="F:symporter activity"/>
    <property type="evidence" value="ECO:0007669"/>
    <property type="project" value="TreeGrafter"/>
</dbReference>
<feature type="transmembrane region" description="Helical" evidence="12">
    <location>
        <begin position="277"/>
        <end position="302"/>
    </location>
</feature>
<evidence type="ECO:0008006" key="15">
    <source>
        <dbReference type="Google" id="ProtNLM"/>
    </source>
</evidence>
<feature type="transmembrane region" description="Helical" evidence="12">
    <location>
        <begin position="411"/>
        <end position="433"/>
    </location>
</feature>
<evidence type="ECO:0000256" key="5">
    <source>
        <dbReference type="ARBA" id="ARBA00022692"/>
    </source>
</evidence>
<organism evidence="13 14">
    <name type="scientific">Oryctes borbonicus</name>
    <dbReference type="NCBI Taxonomy" id="1629725"/>
    <lineage>
        <taxon>Eukaryota</taxon>
        <taxon>Metazoa</taxon>
        <taxon>Ecdysozoa</taxon>
        <taxon>Arthropoda</taxon>
        <taxon>Hexapoda</taxon>
        <taxon>Insecta</taxon>
        <taxon>Pterygota</taxon>
        <taxon>Neoptera</taxon>
        <taxon>Endopterygota</taxon>
        <taxon>Coleoptera</taxon>
        <taxon>Polyphaga</taxon>
        <taxon>Scarabaeiformia</taxon>
        <taxon>Scarabaeidae</taxon>
        <taxon>Dynastinae</taxon>
        <taxon>Oryctes</taxon>
    </lineage>
</organism>
<name>A0A0T6BHG4_9SCAR</name>
<feature type="transmembrane region" description="Helical" evidence="12">
    <location>
        <begin position="382"/>
        <end position="405"/>
    </location>
</feature>
<dbReference type="CDD" id="cd11492">
    <property type="entry name" value="SLC5sbd_NIS-SMVT"/>
    <property type="match status" value="1"/>
</dbReference>
<evidence type="ECO:0000313" key="13">
    <source>
        <dbReference type="EMBL" id="KRT86705.1"/>
    </source>
</evidence>
<evidence type="ECO:0000256" key="10">
    <source>
        <dbReference type="ARBA" id="ARBA00023201"/>
    </source>
</evidence>
<keyword evidence="3" id="KW-0813">Transport</keyword>
<dbReference type="GO" id="GO:0006814">
    <property type="term" value="P:sodium ion transport"/>
    <property type="evidence" value="ECO:0007669"/>
    <property type="project" value="UniProtKB-KW"/>
</dbReference>
<feature type="transmembrane region" description="Helical" evidence="12">
    <location>
        <begin position="191"/>
        <end position="215"/>
    </location>
</feature>
<gene>
    <name evidence="13" type="ORF">AMK59_2647</name>
</gene>
<evidence type="ECO:0000256" key="6">
    <source>
        <dbReference type="ARBA" id="ARBA00022989"/>
    </source>
</evidence>
<dbReference type="GO" id="GO:0005886">
    <property type="term" value="C:plasma membrane"/>
    <property type="evidence" value="ECO:0007669"/>
    <property type="project" value="UniProtKB-SubCell"/>
</dbReference>
<comment type="caution">
    <text evidence="13">The sequence shown here is derived from an EMBL/GenBank/DDBJ whole genome shotgun (WGS) entry which is preliminary data.</text>
</comment>
<keyword evidence="14" id="KW-1185">Reference proteome</keyword>
<evidence type="ECO:0000256" key="9">
    <source>
        <dbReference type="ARBA" id="ARBA00023136"/>
    </source>
</evidence>
<feature type="transmembrane region" description="Helical" evidence="12">
    <location>
        <begin position="161"/>
        <end position="179"/>
    </location>
</feature>
<evidence type="ECO:0000256" key="11">
    <source>
        <dbReference type="RuleBase" id="RU362091"/>
    </source>
</evidence>
<feature type="transmembrane region" description="Helical" evidence="12">
    <location>
        <begin position="48"/>
        <end position="70"/>
    </location>
</feature>
<proteinExistence type="inferred from homology"/>
<keyword evidence="10" id="KW-0739">Sodium transport</keyword>
<evidence type="ECO:0000256" key="8">
    <source>
        <dbReference type="ARBA" id="ARBA00023065"/>
    </source>
</evidence>
<dbReference type="NCBIfam" id="TIGR00813">
    <property type="entry name" value="sss"/>
    <property type="match status" value="1"/>
</dbReference>
<dbReference type="PANTHER" id="PTHR42985">
    <property type="entry name" value="SODIUM-COUPLED MONOCARBOXYLATE TRANSPORTER"/>
    <property type="match status" value="1"/>
</dbReference>
<keyword evidence="6 12" id="KW-1133">Transmembrane helix</keyword>
<comment type="similarity">
    <text evidence="2 11">Belongs to the sodium:solute symporter (SSF) (TC 2.A.21) family.</text>
</comment>
<evidence type="ECO:0000256" key="2">
    <source>
        <dbReference type="ARBA" id="ARBA00006434"/>
    </source>
</evidence>
<feature type="transmembrane region" description="Helical" evidence="12">
    <location>
        <begin position="440"/>
        <end position="462"/>
    </location>
</feature>
<keyword evidence="7" id="KW-0915">Sodium</keyword>
<evidence type="ECO:0000256" key="3">
    <source>
        <dbReference type="ARBA" id="ARBA00022448"/>
    </source>
</evidence>
<dbReference type="Proteomes" id="UP000051574">
    <property type="component" value="Unassembled WGS sequence"/>
</dbReference>
<feature type="transmembrane region" description="Helical" evidence="12">
    <location>
        <begin position="235"/>
        <end position="256"/>
    </location>
</feature>
<feature type="transmembrane region" description="Helical" evidence="12">
    <location>
        <begin position="529"/>
        <end position="552"/>
    </location>
</feature>
<keyword evidence="8" id="KW-0406">Ion transport</keyword>
<dbReference type="PANTHER" id="PTHR42985:SF2">
    <property type="entry name" value="SODIUM-DEPENDENT MULTIVITAMIN TRANSPORTER"/>
    <property type="match status" value="1"/>
</dbReference>
<dbReference type="InterPro" id="IPR038377">
    <property type="entry name" value="Na/Glc_symporter_sf"/>
</dbReference>
<dbReference type="Pfam" id="PF00474">
    <property type="entry name" value="SSF"/>
    <property type="match status" value="1"/>
</dbReference>
<dbReference type="EMBL" id="LJIG01000235">
    <property type="protein sequence ID" value="KRT86705.1"/>
    <property type="molecule type" value="Genomic_DNA"/>
</dbReference>
<keyword evidence="9 12" id="KW-0472">Membrane</keyword>
<sequence>MFEQRSMIWDYLVFIIFVIASTFVALYSKFFGPKEKTKADFVFAAGRVSMGAMMLSIARGTLGVRSFLGFPSELFYRGSTMWETLYGMVLAYPIVCFVFVPVYFSLGITSVYQYLDLRFKSRLVRCLASGTYIVRQLLNQGVTVFTPCVALNTIIGVPYWVSIFGITIVSIIFTVMGGLKAAILADVMQGLTMIAVSVAIIIQGSIEAGGVGPVIRTNVDGGRLNFFNLDMDPTIRVTTFSALVGQLFMSLSIFGCQQNFVQRYCSMKSQKQVKKTLMCNIPVITVLFSLSWVVGMVIYAIYATCDPLSSGYIRNFDEILPFYVEDRFSAMPGILGLFLGCLFNGALSLNVSNLNSLATVTFEDFLRPIPALKGLKDKHQLYAIKAIGVVYGFVIMGMSFVVSLLSGVIESSMLVTSATSGPLLGVFLLAMLIPCCNWKGASVGVIAGHLTTLWITFGSLYVDKPPEEFLPLSTEGCTNETFSQLIMEAGGSIGLSMERKVLNLTEITTVEPTLASQPDLFTQIHSISYMYYSLIGCVITVTLGWIISYFTASPSDQYDENLVHPLARSIANYFPGKKRLYNDKTAAGEGKSVDDDKIPTISASSLERTHSASSTAYSQDVPIESEVYSTKL</sequence>
<comment type="subcellular location">
    <subcellularLocation>
        <location evidence="1">Cell membrane</location>
        <topology evidence="1">Multi-pass membrane protein</topology>
    </subcellularLocation>
</comment>
<reference evidence="13 14" key="1">
    <citation type="submission" date="2015-09" db="EMBL/GenBank/DDBJ databases">
        <title>Draft genome of the scarab beetle Oryctes borbonicus.</title>
        <authorList>
            <person name="Meyer J.M."/>
            <person name="Markov G.V."/>
            <person name="Baskaran P."/>
            <person name="Herrmann M."/>
            <person name="Sommer R.J."/>
            <person name="Roedelsperger C."/>
        </authorList>
    </citation>
    <scope>NUCLEOTIDE SEQUENCE [LARGE SCALE GENOMIC DNA]</scope>
    <source>
        <strain evidence="13">OB123</strain>
        <tissue evidence="13">Whole animal</tissue>
    </source>
</reference>
<feature type="transmembrane region" description="Helical" evidence="12">
    <location>
        <begin position="6"/>
        <end position="27"/>
    </location>
</feature>